<dbReference type="Proteomes" id="UP000065641">
    <property type="component" value="Chromosome"/>
</dbReference>
<dbReference type="STRING" id="1249552.PS2015_685"/>
<dbReference type="PATRIC" id="fig|1249552.3.peg.690"/>
<feature type="transmembrane region" description="Helical" evidence="1">
    <location>
        <begin position="12"/>
        <end position="34"/>
    </location>
</feature>
<keyword evidence="3" id="KW-1185">Reference proteome</keyword>
<accession>A0A0S2KB20</accession>
<dbReference type="OrthoDB" id="9795524at2"/>
<evidence type="ECO:0000313" key="3">
    <source>
        <dbReference type="Proteomes" id="UP000065641"/>
    </source>
</evidence>
<evidence type="ECO:0000256" key="1">
    <source>
        <dbReference type="SAM" id="Phobius"/>
    </source>
</evidence>
<sequence>MKQISGIKKTQGGFTLIEIAIVLVIIGLLIGGVLQGQQLIENSRVRAAVNDFQGVPAAAYSYQDRYGRYPGDDGPLATLQGRGGSWATITAASTAPNGVLDGAIATTFNPTVEILGFWQHLRASGFIPGNPATIGAAALPQNPFGGLIGVNSSLIQGMPAGSVKLCMNNVPGSAAIALDTQLDDGITDSGIFRANVGATANAAAVPAATGYDQDTLYTVCLRI</sequence>
<dbReference type="KEGG" id="pspi:PS2015_685"/>
<reference evidence="2 3" key="1">
    <citation type="submission" date="2015-11" db="EMBL/GenBank/DDBJ databases">
        <authorList>
            <person name="Zhang Y."/>
            <person name="Guo Z."/>
        </authorList>
    </citation>
    <scope>NUCLEOTIDE SEQUENCE [LARGE SCALE GENOMIC DNA]</scope>
    <source>
        <strain evidence="2 3">KCTC 32221</strain>
    </source>
</reference>
<gene>
    <name evidence="2" type="ORF">PS2015_685</name>
</gene>
<dbReference type="InterPro" id="IPR045584">
    <property type="entry name" value="Pilin-like"/>
</dbReference>
<dbReference type="PROSITE" id="PS00409">
    <property type="entry name" value="PROKAR_NTER_METHYL"/>
    <property type="match status" value="1"/>
</dbReference>
<dbReference type="NCBIfam" id="TIGR02532">
    <property type="entry name" value="IV_pilin_GFxxxE"/>
    <property type="match status" value="1"/>
</dbReference>
<dbReference type="SUPFAM" id="SSF54523">
    <property type="entry name" value="Pili subunits"/>
    <property type="match status" value="1"/>
</dbReference>
<name>A0A0S2KB20_9GAMM</name>
<dbReference type="InterPro" id="IPR012902">
    <property type="entry name" value="N_methyl_site"/>
</dbReference>
<dbReference type="RefSeq" id="WP_058020909.1">
    <property type="nucleotide sequence ID" value="NZ_CP013189.1"/>
</dbReference>
<keyword evidence="1" id="KW-0472">Membrane</keyword>
<dbReference type="Gene3D" id="3.30.700.10">
    <property type="entry name" value="Glycoprotein, Type 4 Pilin"/>
    <property type="match status" value="1"/>
</dbReference>
<evidence type="ECO:0000313" key="2">
    <source>
        <dbReference type="EMBL" id="ALO45365.1"/>
    </source>
</evidence>
<keyword evidence="1" id="KW-1133">Transmembrane helix</keyword>
<dbReference type="AlphaFoldDB" id="A0A0S2KB20"/>
<keyword evidence="1" id="KW-0812">Transmembrane</keyword>
<evidence type="ECO:0008006" key="4">
    <source>
        <dbReference type="Google" id="ProtNLM"/>
    </source>
</evidence>
<dbReference type="EMBL" id="CP013189">
    <property type="protein sequence ID" value="ALO45365.1"/>
    <property type="molecule type" value="Genomic_DNA"/>
</dbReference>
<protein>
    <recommendedName>
        <fullName evidence="4">Prepilin-type N-terminal cleavage/methylation domain-containing protein</fullName>
    </recommendedName>
</protein>
<organism evidence="2 3">
    <name type="scientific">Pseudohongiella spirulinae</name>
    <dbReference type="NCBI Taxonomy" id="1249552"/>
    <lineage>
        <taxon>Bacteria</taxon>
        <taxon>Pseudomonadati</taxon>
        <taxon>Pseudomonadota</taxon>
        <taxon>Gammaproteobacteria</taxon>
        <taxon>Pseudomonadales</taxon>
        <taxon>Pseudohongiellaceae</taxon>
        <taxon>Pseudohongiella</taxon>
    </lineage>
</organism>
<dbReference type="Pfam" id="PF07963">
    <property type="entry name" value="N_methyl"/>
    <property type="match status" value="1"/>
</dbReference>
<proteinExistence type="predicted"/>